<comment type="subcellular location">
    <subcellularLocation>
        <location evidence="1">Nucleus</location>
    </subcellularLocation>
</comment>
<dbReference type="Proteomes" id="UP001154282">
    <property type="component" value="Unassembled WGS sequence"/>
</dbReference>
<feature type="region of interest" description="Disordered" evidence="6">
    <location>
        <begin position="102"/>
        <end position="130"/>
    </location>
</feature>
<evidence type="ECO:0000313" key="9">
    <source>
        <dbReference type="Proteomes" id="UP001154282"/>
    </source>
</evidence>
<reference evidence="8" key="1">
    <citation type="submission" date="2022-08" db="EMBL/GenBank/DDBJ databases">
        <authorList>
            <person name="Gutierrez-Valencia J."/>
        </authorList>
    </citation>
    <scope>NUCLEOTIDE SEQUENCE</scope>
</reference>
<dbReference type="EMBL" id="CAMGYJ010000007">
    <property type="protein sequence ID" value="CAI0447905.1"/>
    <property type="molecule type" value="Genomic_DNA"/>
</dbReference>
<gene>
    <name evidence="8" type="ORF">LITE_LOCUS29594</name>
</gene>
<dbReference type="PANTHER" id="PTHR21654">
    <property type="entry name" value="FI21293P1"/>
    <property type="match status" value="1"/>
</dbReference>
<evidence type="ECO:0000256" key="3">
    <source>
        <dbReference type="ARBA" id="ARBA00023125"/>
    </source>
</evidence>
<proteinExistence type="predicted"/>
<evidence type="ECO:0000256" key="6">
    <source>
        <dbReference type="SAM" id="MobiDB-lite"/>
    </source>
</evidence>
<evidence type="ECO:0000259" key="7">
    <source>
        <dbReference type="Pfam" id="PF13837"/>
    </source>
</evidence>
<sequence length="233" mass="26777">MITRKLAEFGYHRSAKKCKEKFENVYKYHKRTKDVRTSKQEGKNYRFFEQLAAFESQPPAGATPTPPPPHPAATTMPAFNPPPPPQAQPAAFVTMAHHITTVPSTTVPPPVVAPPTSTSSEVELHPDGRHKRKRKDFFERLMTEVVHKQEEMQRKFLEAIEKREHERMAREESWRMQEMSRINREREILAQERSIAAAKDAAVMSFLQKLSDQQNSEKFRSPPAHVLRIAITA</sequence>
<dbReference type="InterPro" id="IPR044822">
    <property type="entry name" value="Myb_DNA-bind_4"/>
</dbReference>
<evidence type="ECO:0000256" key="4">
    <source>
        <dbReference type="ARBA" id="ARBA00023163"/>
    </source>
</evidence>
<dbReference type="GO" id="GO:0006355">
    <property type="term" value="P:regulation of DNA-templated transcription"/>
    <property type="evidence" value="ECO:0007669"/>
    <property type="project" value="UniProtKB-ARBA"/>
</dbReference>
<evidence type="ECO:0000313" key="8">
    <source>
        <dbReference type="EMBL" id="CAI0447905.1"/>
    </source>
</evidence>
<evidence type="ECO:0000256" key="5">
    <source>
        <dbReference type="ARBA" id="ARBA00023242"/>
    </source>
</evidence>
<keyword evidence="2" id="KW-0805">Transcription regulation</keyword>
<keyword evidence="3" id="KW-0238">DNA-binding</keyword>
<dbReference type="AlphaFoldDB" id="A0AAV0MNW1"/>
<keyword evidence="5" id="KW-0539">Nucleus</keyword>
<comment type="caution">
    <text evidence="8">The sequence shown here is derived from an EMBL/GenBank/DDBJ whole genome shotgun (WGS) entry which is preliminary data.</text>
</comment>
<accession>A0AAV0MNW1</accession>
<dbReference type="GO" id="GO:0005634">
    <property type="term" value="C:nucleus"/>
    <property type="evidence" value="ECO:0007669"/>
    <property type="project" value="UniProtKB-SubCell"/>
</dbReference>
<evidence type="ECO:0000256" key="1">
    <source>
        <dbReference type="ARBA" id="ARBA00004123"/>
    </source>
</evidence>
<dbReference type="Pfam" id="PF13837">
    <property type="entry name" value="Myb_DNA-bind_4"/>
    <property type="match status" value="1"/>
</dbReference>
<keyword evidence="4" id="KW-0804">Transcription</keyword>
<keyword evidence="9" id="KW-1185">Reference proteome</keyword>
<name>A0AAV0MNW1_9ROSI</name>
<feature type="domain" description="Myb/SANT-like DNA-binding" evidence="7">
    <location>
        <begin position="2"/>
        <end position="53"/>
    </location>
</feature>
<dbReference type="PANTHER" id="PTHR21654:SF59">
    <property type="entry name" value="TRIHELIX TRANSCRIPTION FACTOR DF1"/>
    <property type="match status" value="1"/>
</dbReference>
<organism evidence="8 9">
    <name type="scientific">Linum tenue</name>
    <dbReference type="NCBI Taxonomy" id="586396"/>
    <lineage>
        <taxon>Eukaryota</taxon>
        <taxon>Viridiplantae</taxon>
        <taxon>Streptophyta</taxon>
        <taxon>Embryophyta</taxon>
        <taxon>Tracheophyta</taxon>
        <taxon>Spermatophyta</taxon>
        <taxon>Magnoliopsida</taxon>
        <taxon>eudicotyledons</taxon>
        <taxon>Gunneridae</taxon>
        <taxon>Pentapetalae</taxon>
        <taxon>rosids</taxon>
        <taxon>fabids</taxon>
        <taxon>Malpighiales</taxon>
        <taxon>Linaceae</taxon>
        <taxon>Linum</taxon>
    </lineage>
</organism>
<protein>
    <recommendedName>
        <fullName evidence="7">Myb/SANT-like DNA-binding domain-containing protein</fullName>
    </recommendedName>
</protein>
<dbReference type="GO" id="GO:0003677">
    <property type="term" value="F:DNA binding"/>
    <property type="evidence" value="ECO:0007669"/>
    <property type="project" value="UniProtKB-KW"/>
</dbReference>
<dbReference type="Gene3D" id="1.10.10.60">
    <property type="entry name" value="Homeodomain-like"/>
    <property type="match status" value="1"/>
</dbReference>
<evidence type="ECO:0000256" key="2">
    <source>
        <dbReference type="ARBA" id="ARBA00023015"/>
    </source>
</evidence>